<dbReference type="AlphaFoldDB" id="X1SAE2"/>
<feature type="non-terminal residue" evidence="1">
    <location>
        <position position="1"/>
    </location>
</feature>
<proteinExistence type="predicted"/>
<organism evidence="1">
    <name type="scientific">marine sediment metagenome</name>
    <dbReference type="NCBI Taxonomy" id="412755"/>
    <lineage>
        <taxon>unclassified sequences</taxon>
        <taxon>metagenomes</taxon>
        <taxon>ecological metagenomes</taxon>
    </lineage>
</organism>
<name>X1SAE2_9ZZZZ</name>
<sequence length="31" mass="3545">LQRNQKSETDEISPAEILKSLLLTPTYKTLN</sequence>
<evidence type="ECO:0000313" key="1">
    <source>
        <dbReference type="EMBL" id="GAI64754.1"/>
    </source>
</evidence>
<feature type="non-terminal residue" evidence="1">
    <location>
        <position position="31"/>
    </location>
</feature>
<protein>
    <submittedName>
        <fullName evidence="1">Uncharacterized protein</fullName>
    </submittedName>
</protein>
<accession>X1SAE2</accession>
<gene>
    <name evidence="1" type="ORF">S06H3_67167</name>
</gene>
<dbReference type="EMBL" id="BARV01046307">
    <property type="protein sequence ID" value="GAI64754.1"/>
    <property type="molecule type" value="Genomic_DNA"/>
</dbReference>
<comment type="caution">
    <text evidence="1">The sequence shown here is derived from an EMBL/GenBank/DDBJ whole genome shotgun (WGS) entry which is preliminary data.</text>
</comment>
<reference evidence="1" key="1">
    <citation type="journal article" date="2014" name="Front. Microbiol.">
        <title>High frequency of phylogenetically diverse reductive dehalogenase-homologous genes in deep subseafloor sedimentary metagenomes.</title>
        <authorList>
            <person name="Kawai M."/>
            <person name="Futagami T."/>
            <person name="Toyoda A."/>
            <person name="Takaki Y."/>
            <person name="Nishi S."/>
            <person name="Hori S."/>
            <person name="Arai W."/>
            <person name="Tsubouchi T."/>
            <person name="Morono Y."/>
            <person name="Uchiyama I."/>
            <person name="Ito T."/>
            <person name="Fujiyama A."/>
            <person name="Inagaki F."/>
            <person name="Takami H."/>
        </authorList>
    </citation>
    <scope>NUCLEOTIDE SEQUENCE</scope>
    <source>
        <strain evidence="1">Expedition CK06-06</strain>
    </source>
</reference>